<accession>A0ABU0F761</accession>
<dbReference type="InterPro" id="IPR051011">
    <property type="entry name" value="Metal_resp_trans_reg"/>
</dbReference>
<dbReference type="Gene3D" id="1.10.10.10">
    <property type="entry name" value="Winged helix-like DNA-binding domain superfamily/Winged helix DNA-binding domain"/>
    <property type="match status" value="1"/>
</dbReference>
<reference evidence="5 6" key="1">
    <citation type="submission" date="2023-07" db="EMBL/GenBank/DDBJ databases">
        <title>Genomic Encyclopedia of Type Strains, Phase IV (KMG-IV): sequencing the most valuable type-strain genomes for metagenomic binning, comparative biology and taxonomic classification.</title>
        <authorList>
            <person name="Goeker M."/>
        </authorList>
    </citation>
    <scope>NUCLEOTIDE SEQUENCE [LARGE SCALE GENOMIC DNA]</scope>
    <source>
        <strain evidence="5 6">DSM 5896</strain>
    </source>
</reference>
<dbReference type="CDD" id="cd00090">
    <property type="entry name" value="HTH_ARSR"/>
    <property type="match status" value="1"/>
</dbReference>
<evidence type="ECO:0000259" key="4">
    <source>
        <dbReference type="PROSITE" id="PS50987"/>
    </source>
</evidence>
<dbReference type="PANTHER" id="PTHR43132">
    <property type="entry name" value="ARSENICAL RESISTANCE OPERON REPRESSOR ARSR-RELATED"/>
    <property type="match status" value="1"/>
</dbReference>
<dbReference type="SMART" id="SM00418">
    <property type="entry name" value="HTH_ARSR"/>
    <property type="match status" value="1"/>
</dbReference>
<comment type="caution">
    <text evidence="5">The sequence shown here is derived from an EMBL/GenBank/DDBJ whole genome shotgun (WGS) entry which is preliminary data.</text>
</comment>
<dbReference type="InterPro" id="IPR036388">
    <property type="entry name" value="WH-like_DNA-bd_sf"/>
</dbReference>
<dbReference type="PANTHER" id="PTHR43132:SF2">
    <property type="entry name" value="ARSENICAL RESISTANCE OPERON REPRESSOR ARSR-RELATED"/>
    <property type="match status" value="1"/>
</dbReference>
<evidence type="ECO:0000313" key="5">
    <source>
        <dbReference type="EMBL" id="MDQ0390448.1"/>
    </source>
</evidence>
<dbReference type="SUPFAM" id="SSF46785">
    <property type="entry name" value="Winged helix' DNA-binding domain"/>
    <property type="match status" value="1"/>
</dbReference>
<dbReference type="NCBIfam" id="NF033788">
    <property type="entry name" value="HTH_metalloreg"/>
    <property type="match status" value="1"/>
</dbReference>
<organism evidence="5 6">
    <name type="scientific">Labrys monachus</name>
    <dbReference type="NCBI Taxonomy" id="217067"/>
    <lineage>
        <taxon>Bacteria</taxon>
        <taxon>Pseudomonadati</taxon>
        <taxon>Pseudomonadota</taxon>
        <taxon>Alphaproteobacteria</taxon>
        <taxon>Hyphomicrobiales</taxon>
        <taxon>Xanthobacteraceae</taxon>
        <taxon>Labrys</taxon>
    </lineage>
</organism>
<feature type="domain" description="HTH arsR-type" evidence="4">
    <location>
        <begin position="23"/>
        <end position="120"/>
    </location>
</feature>
<keyword evidence="2 5" id="KW-0238">DNA-binding</keyword>
<dbReference type="Proteomes" id="UP001237448">
    <property type="component" value="Unassembled WGS sequence"/>
</dbReference>
<evidence type="ECO:0000313" key="6">
    <source>
        <dbReference type="Proteomes" id="UP001237448"/>
    </source>
</evidence>
<dbReference type="EMBL" id="JAUSVK010000001">
    <property type="protein sequence ID" value="MDQ0390448.1"/>
    <property type="molecule type" value="Genomic_DNA"/>
</dbReference>
<evidence type="ECO:0000256" key="3">
    <source>
        <dbReference type="ARBA" id="ARBA00023163"/>
    </source>
</evidence>
<dbReference type="PRINTS" id="PR00778">
    <property type="entry name" value="HTHARSR"/>
</dbReference>
<dbReference type="InterPro" id="IPR001845">
    <property type="entry name" value="HTH_ArsR_DNA-bd_dom"/>
</dbReference>
<dbReference type="Pfam" id="PF12840">
    <property type="entry name" value="HTH_20"/>
    <property type="match status" value="1"/>
</dbReference>
<dbReference type="InterPro" id="IPR011991">
    <property type="entry name" value="ArsR-like_HTH"/>
</dbReference>
<dbReference type="InterPro" id="IPR036390">
    <property type="entry name" value="WH_DNA-bd_sf"/>
</dbReference>
<evidence type="ECO:0000256" key="2">
    <source>
        <dbReference type="ARBA" id="ARBA00023125"/>
    </source>
</evidence>
<protein>
    <submittedName>
        <fullName evidence="5">DNA-binding transcriptional ArsR family regulator</fullName>
    </submittedName>
</protein>
<dbReference type="GO" id="GO:0003677">
    <property type="term" value="F:DNA binding"/>
    <property type="evidence" value="ECO:0007669"/>
    <property type="project" value="UniProtKB-KW"/>
</dbReference>
<keyword evidence="6" id="KW-1185">Reference proteome</keyword>
<evidence type="ECO:0000256" key="1">
    <source>
        <dbReference type="ARBA" id="ARBA00023015"/>
    </source>
</evidence>
<sequence>MRLSDDPPGHRPVLVTRPCVFYSGIMDTQETISALAALAQGTRLDVFRLLVQHEPEGLPAGEIARQTAVPHNTMSTHLGILTRAGLIRPERRSRLIIYRADLDKLRNVLAFLLKDCCGGHAEICAPLIADISACCPAESTEKVPA</sequence>
<name>A0ABU0F761_9HYPH</name>
<proteinExistence type="predicted"/>
<gene>
    <name evidence="5" type="ORF">J3R73_000240</name>
</gene>
<dbReference type="PROSITE" id="PS50987">
    <property type="entry name" value="HTH_ARSR_2"/>
    <property type="match status" value="1"/>
</dbReference>
<keyword evidence="1" id="KW-0805">Transcription regulation</keyword>
<keyword evidence="3" id="KW-0804">Transcription</keyword>